<comment type="caution">
    <text evidence="1">The sequence shown here is derived from an EMBL/GenBank/DDBJ whole genome shotgun (WGS) entry which is preliminary data.</text>
</comment>
<sequence length="321" mass="33662">MSSVPAVPRTVRSAPRGRRQVRLAADDLAEIIELALASPGPSAVATLEQIAGHDSDGASEVIARILARTRPTPRRAAAGRGPRRGIRIEGVVPAGLRPLGGADAPARADGTISVVGDPGTGKSTLIRWTAHRRARPLATVDLDGDEAVDQLVDGVRHEVGPGMTVALLNAHGREPSAVASLLAAIPRGCLTLVETTVPDAVPPTDHIITVELPSVDAIAELLHTEVDGLDPREARILAALSLGETPRALVRGIERARRFAATTTVPGARALRTVTQERFAALPPARRRAAAEALLRDGQLSQRAVSELTGVSRDTLRRCAV</sequence>
<reference evidence="1 2" key="1">
    <citation type="submission" date="2023-09" db="EMBL/GenBank/DDBJ databases">
        <title>Microbacterium fusihabitans sp. nov., Microbacterium phycihabitans sp. nov., and Microbacterium cervinum sp. nov., isolated from dried seaweeds of beach.</title>
        <authorList>
            <person name="Lee S.D."/>
        </authorList>
    </citation>
    <scope>NUCLEOTIDE SEQUENCE [LARGE SCALE GENOMIC DNA]</scope>
    <source>
        <strain evidence="1 2">KSW2-21</strain>
    </source>
</reference>
<evidence type="ECO:0000313" key="1">
    <source>
        <dbReference type="EMBL" id="MDU0327966.1"/>
    </source>
</evidence>
<organism evidence="1 2">
    <name type="scientific">Microbacterium algihabitans</name>
    <dbReference type="NCBI Taxonomy" id="3075992"/>
    <lineage>
        <taxon>Bacteria</taxon>
        <taxon>Bacillati</taxon>
        <taxon>Actinomycetota</taxon>
        <taxon>Actinomycetes</taxon>
        <taxon>Micrococcales</taxon>
        <taxon>Microbacteriaceae</taxon>
        <taxon>Microbacterium</taxon>
    </lineage>
</organism>
<protein>
    <submittedName>
        <fullName evidence="1">Uncharacterized protein</fullName>
    </submittedName>
</protein>
<dbReference type="SUPFAM" id="SSF52540">
    <property type="entry name" value="P-loop containing nucleoside triphosphate hydrolases"/>
    <property type="match status" value="1"/>
</dbReference>
<accession>A0ABU3RYK7</accession>
<evidence type="ECO:0000313" key="2">
    <source>
        <dbReference type="Proteomes" id="UP001256673"/>
    </source>
</evidence>
<dbReference type="Proteomes" id="UP001256673">
    <property type="component" value="Unassembled WGS sequence"/>
</dbReference>
<dbReference type="RefSeq" id="WP_316001803.1">
    <property type="nucleotide sequence ID" value="NZ_JAWDIU010000005.1"/>
</dbReference>
<dbReference type="EMBL" id="JAWDIU010000005">
    <property type="protein sequence ID" value="MDU0327966.1"/>
    <property type="molecule type" value="Genomic_DNA"/>
</dbReference>
<keyword evidence="2" id="KW-1185">Reference proteome</keyword>
<name>A0ABU3RYK7_9MICO</name>
<dbReference type="InterPro" id="IPR027417">
    <property type="entry name" value="P-loop_NTPase"/>
</dbReference>
<proteinExistence type="predicted"/>
<gene>
    <name evidence="1" type="ORF">RWH43_14490</name>
</gene>